<dbReference type="Gene3D" id="3.40.630.30">
    <property type="match status" value="1"/>
</dbReference>
<reference evidence="7 8" key="1">
    <citation type="submission" date="2019-07" db="EMBL/GenBank/DDBJ databases">
        <title>Whole genome shotgun sequence of Cellulomonas soli NBRC 109434.</title>
        <authorList>
            <person name="Hosoyama A."/>
            <person name="Uohara A."/>
            <person name="Ohji S."/>
            <person name="Ichikawa N."/>
        </authorList>
    </citation>
    <scope>NUCLEOTIDE SEQUENCE [LARGE SCALE GENOMIC DNA]</scope>
    <source>
        <strain evidence="7 8">NBRC 109434</strain>
    </source>
</reference>
<feature type="binding site" evidence="4">
    <location>
        <begin position="261"/>
        <end position="263"/>
    </location>
    <ligand>
        <name>acetyl-CoA</name>
        <dbReference type="ChEBI" id="CHEBI:57288"/>
        <label>2</label>
    </ligand>
</feature>
<feature type="domain" description="N-acetyltransferase" evidence="6">
    <location>
        <begin position="177"/>
        <end position="339"/>
    </location>
</feature>
<comment type="caution">
    <text evidence="4">Lacks conserved residue(s) required for the propagation of feature annotation.</text>
</comment>
<evidence type="ECO:0000259" key="6">
    <source>
        <dbReference type="PROSITE" id="PS51186"/>
    </source>
</evidence>
<name>A0A512PGG6_9CELL</name>
<gene>
    <name evidence="4 7" type="primary">mshD</name>
    <name evidence="7" type="ORF">CSO01_29960</name>
</gene>
<dbReference type="GO" id="GO:0010125">
    <property type="term" value="P:mycothiol biosynthetic process"/>
    <property type="evidence" value="ECO:0007669"/>
    <property type="project" value="UniProtKB-UniRule"/>
</dbReference>
<comment type="catalytic activity">
    <reaction evidence="4">
        <text>1D-myo-inositol 2-(L-cysteinylamino)-2-deoxy-alpha-D-glucopyranoside + acetyl-CoA = mycothiol + CoA + H(+)</text>
        <dbReference type="Rhea" id="RHEA:26172"/>
        <dbReference type="ChEBI" id="CHEBI:15378"/>
        <dbReference type="ChEBI" id="CHEBI:16768"/>
        <dbReference type="ChEBI" id="CHEBI:57287"/>
        <dbReference type="ChEBI" id="CHEBI:57288"/>
        <dbReference type="ChEBI" id="CHEBI:58887"/>
        <dbReference type="EC" id="2.3.1.189"/>
    </reaction>
</comment>
<dbReference type="InterPro" id="IPR050832">
    <property type="entry name" value="Bact_Acetyltransf"/>
</dbReference>
<dbReference type="HAMAP" id="MF_01698">
    <property type="entry name" value="MshD"/>
    <property type="match status" value="1"/>
</dbReference>
<feature type="region of interest" description="Disordered" evidence="5">
    <location>
        <begin position="1"/>
        <end position="27"/>
    </location>
</feature>
<evidence type="ECO:0000256" key="5">
    <source>
        <dbReference type="SAM" id="MobiDB-lite"/>
    </source>
</evidence>
<dbReference type="EMBL" id="BKAL01000011">
    <property type="protein sequence ID" value="GEP70281.1"/>
    <property type="molecule type" value="Genomic_DNA"/>
</dbReference>
<feature type="binding site" evidence="4">
    <location>
        <position position="51"/>
    </location>
    <ligand>
        <name>1D-myo-inositol 2-(L-cysteinylamino)-2-deoxy-alpha-D-glucopyranoside</name>
        <dbReference type="ChEBI" id="CHEBI:58887"/>
    </ligand>
</feature>
<keyword evidence="8" id="KW-1185">Reference proteome</keyword>
<protein>
    <recommendedName>
        <fullName evidence="4">Mycothiol acetyltransferase</fullName>
        <shortName evidence="4">MSH acetyltransferase</shortName>
        <ecNumber evidence="4">2.3.1.189</ecNumber>
    </recommendedName>
    <alternativeName>
        <fullName evidence="4">Mycothiol synthase</fullName>
    </alternativeName>
</protein>
<dbReference type="InterPro" id="IPR017813">
    <property type="entry name" value="Mycothiol_AcTrfase"/>
</dbReference>
<dbReference type="NCBIfam" id="TIGR03448">
    <property type="entry name" value="mycothiol_MshD"/>
    <property type="match status" value="1"/>
</dbReference>
<dbReference type="InterPro" id="IPR000182">
    <property type="entry name" value="GNAT_dom"/>
</dbReference>
<dbReference type="PANTHER" id="PTHR43877">
    <property type="entry name" value="AMINOALKYLPHOSPHONATE N-ACETYLTRANSFERASE-RELATED-RELATED"/>
    <property type="match status" value="1"/>
</dbReference>
<dbReference type="RefSeq" id="WP_146954056.1">
    <property type="nucleotide sequence ID" value="NZ_BAABBJ010000014.1"/>
</dbReference>
<proteinExistence type="inferred from homology"/>
<dbReference type="Proteomes" id="UP000321798">
    <property type="component" value="Unassembled WGS sequence"/>
</dbReference>
<feature type="binding site" evidence="4">
    <location>
        <position position="257"/>
    </location>
    <ligand>
        <name>1D-myo-inositol 2-(L-cysteinylamino)-2-deoxy-alpha-D-glucopyranoside</name>
        <dbReference type="ChEBI" id="CHEBI:58887"/>
    </ligand>
</feature>
<evidence type="ECO:0000256" key="4">
    <source>
        <dbReference type="HAMAP-Rule" id="MF_01698"/>
    </source>
</evidence>
<feature type="domain" description="N-acetyltransferase" evidence="6">
    <location>
        <begin position="20"/>
        <end position="160"/>
    </location>
</feature>
<dbReference type="OrthoDB" id="3208058at2"/>
<dbReference type="PROSITE" id="PS51186">
    <property type="entry name" value="GNAT"/>
    <property type="match status" value="2"/>
</dbReference>
<evidence type="ECO:0000256" key="2">
    <source>
        <dbReference type="ARBA" id="ARBA00022737"/>
    </source>
</evidence>
<evidence type="ECO:0000256" key="3">
    <source>
        <dbReference type="ARBA" id="ARBA00023315"/>
    </source>
</evidence>
<dbReference type="Pfam" id="PF00583">
    <property type="entry name" value="Acetyltransf_1"/>
    <property type="match status" value="2"/>
</dbReference>
<evidence type="ECO:0000256" key="1">
    <source>
        <dbReference type="ARBA" id="ARBA00022679"/>
    </source>
</evidence>
<accession>A0A512PGG6</accession>
<feature type="binding site" evidence="4">
    <location>
        <begin position="103"/>
        <end position="108"/>
    </location>
    <ligand>
        <name>acetyl-CoA</name>
        <dbReference type="ChEBI" id="CHEBI:57288"/>
        <label>1</label>
    </ligand>
</feature>
<dbReference type="InterPro" id="IPR016181">
    <property type="entry name" value="Acyl_CoA_acyltransferase"/>
</dbReference>
<feature type="binding site" evidence="4">
    <location>
        <position position="204"/>
    </location>
    <ligand>
        <name>1D-myo-inositol 2-(L-cysteinylamino)-2-deoxy-alpha-D-glucopyranoside</name>
        <dbReference type="ChEBI" id="CHEBI:58887"/>
    </ligand>
</feature>
<dbReference type="GO" id="GO:0035447">
    <property type="term" value="F:mycothiol synthase activity"/>
    <property type="evidence" value="ECO:0007669"/>
    <property type="project" value="UniProtKB-UniRule"/>
</dbReference>
<sequence>MTSAPTGSPHPEAGPPRVHRSSGPLDPAQAEAVRVLARRTATHDGVAPLSEQPLLWLEEPDAPVEHLLVTGADGGDLLAYAQLDIGSASQVKAELVVAPAARRRGLGTAVLAAARQVADDHGSPRLAVWAHGDLPAARALAARDAWSVVRELWQMRLTLPEPHGADDEPGRPLPAGVTVRTFVPGQDEEAWRRVNARAFAHHPEQGRMTAQDLRAREAEPWFDADGFLLATRDEQLLGFVWTKVHAAGELGPGPVGEIYVLGVDPDAQGLGLGGALTRRGLATLAARHPHGLRDVVLYTDASNTVAVRTYERAGFVRSAVDVMFATDTHRSPSGATMVR</sequence>
<keyword evidence="3 4" id="KW-0012">Acyltransferase</keyword>
<keyword evidence="1 4" id="KW-0808">Transferase</keyword>
<dbReference type="EC" id="2.3.1.189" evidence="4"/>
<organism evidence="7 8">
    <name type="scientific">Cellulomonas soli</name>
    <dbReference type="NCBI Taxonomy" id="931535"/>
    <lineage>
        <taxon>Bacteria</taxon>
        <taxon>Bacillati</taxon>
        <taxon>Actinomycetota</taxon>
        <taxon>Actinomycetes</taxon>
        <taxon>Micrococcales</taxon>
        <taxon>Cellulomonadaceae</taxon>
        <taxon>Cellulomonas</taxon>
    </lineage>
</organism>
<comment type="subunit">
    <text evidence="4">Monomer.</text>
</comment>
<comment type="caution">
    <text evidence="7">The sequence shown here is derived from an EMBL/GenBank/DDBJ whole genome shotgun (WGS) entry which is preliminary data.</text>
</comment>
<dbReference type="SUPFAM" id="SSF55729">
    <property type="entry name" value="Acyl-CoA N-acyltransferases (Nat)"/>
    <property type="match status" value="1"/>
</dbReference>
<comment type="function">
    <text evidence="4">Catalyzes the transfer of acetyl from acetyl-CoA to desacetylmycothiol (Cys-GlcN-Ins) to form mycothiol.</text>
</comment>
<dbReference type="PANTHER" id="PTHR43877:SF1">
    <property type="entry name" value="ACETYLTRANSFERASE"/>
    <property type="match status" value="1"/>
</dbReference>
<keyword evidence="2 4" id="KW-0677">Repeat</keyword>
<comment type="similarity">
    <text evidence="4">Belongs to the acetyltransferase family. MshD subfamily.</text>
</comment>
<dbReference type="CDD" id="cd04301">
    <property type="entry name" value="NAT_SF"/>
    <property type="match status" value="2"/>
</dbReference>
<evidence type="ECO:0000313" key="7">
    <source>
        <dbReference type="EMBL" id="GEP70281.1"/>
    </source>
</evidence>
<feature type="binding site" evidence="4">
    <location>
        <begin position="303"/>
        <end position="308"/>
    </location>
    <ligand>
        <name>acetyl-CoA</name>
        <dbReference type="ChEBI" id="CHEBI:57288"/>
        <label>2</label>
    </ligand>
</feature>
<evidence type="ECO:0000313" key="8">
    <source>
        <dbReference type="Proteomes" id="UP000321798"/>
    </source>
</evidence>
<dbReference type="AlphaFoldDB" id="A0A512PGG6"/>
<feature type="binding site" evidence="4">
    <location>
        <position position="298"/>
    </location>
    <ligand>
        <name>1D-myo-inositol 2-(L-cysteinylamino)-2-deoxy-alpha-D-glucopyranoside</name>
        <dbReference type="ChEBI" id="CHEBI:58887"/>
    </ligand>
</feature>
<feature type="binding site" evidence="4">
    <location>
        <position position="243"/>
    </location>
    <ligand>
        <name>1D-myo-inositol 2-(L-cysteinylamino)-2-deoxy-alpha-D-glucopyranoside</name>
        <dbReference type="ChEBI" id="CHEBI:58887"/>
    </ligand>
</feature>
<dbReference type="PIRSF" id="PIRSF021524">
    <property type="entry name" value="MSH_acetyltransferase"/>
    <property type="match status" value="1"/>
</dbReference>
<feature type="binding site" evidence="4">
    <location>
        <begin position="95"/>
        <end position="97"/>
    </location>
    <ligand>
        <name>acetyl-CoA</name>
        <dbReference type="ChEBI" id="CHEBI:57288"/>
        <label>1</label>
    </ligand>
</feature>